<protein>
    <submittedName>
        <fullName evidence="1">Uncharacterized protein</fullName>
    </submittedName>
</protein>
<sequence>ATDDFYNTCKCKGENFWKAMHSSSADAGKLFKPVRDSAESTFTDISALTTWSWKDSTVPANSYQFDKAWGIDHVLRAIGVSDKAKKDGGSVQIVKITHGDGDANGGGYGPTPYNSQQQYTVDGQTYRVTGSKYAFGFDPSGVLLAMDRKSPQYAGSQRNPKVQGDGLPDLQSFSDVAWLKWKATSGRAPSSMRYFVSVSITNLETRGVISKVLDKAAYREIPAWPGYDVDANTEQGAALLGTPNAQAFSYFLLQHKATLGNIYISRARVF</sequence>
<dbReference type="EMBL" id="MU006747">
    <property type="protein sequence ID" value="KAF2622122.1"/>
    <property type="molecule type" value="Genomic_DNA"/>
</dbReference>
<accession>A0ACB6RLC5</accession>
<evidence type="ECO:0000313" key="1">
    <source>
        <dbReference type="EMBL" id="KAF2622122.1"/>
    </source>
</evidence>
<reference evidence="1" key="1">
    <citation type="journal article" date="2020" name="Stud. Mycol.">
        <title>101 Dothideomycetes genomes: a test case for predicting lifestyles and emergence of pathogens.</title>
        <authorList>
            <person name="Haridas S."/>
            <person name="Albert R."/>
            <person name="Binder M."/>
            <person name="Bloem J."/>
            <person name="Labutti K."/>
            <person name="Salamov A."/>
            <person name="Andreopoulos B."/>
            <person name="Baker S."/>
            <person name="Barry K."/>
            <person name="Bills G."/>
            <person name="Bluhm B."/>
            <person name="Cannon C."/>
            <person name="Castanera R."/>
            <person name="Culley D."/>
            <person name="Daum C."/>
            <person name="Ezra D."/>
            <person name="Gonzalez J."/>
            <person name="Henrissat B."/>
            <person name="Kuo A."/>
            <person name="Liang C."/>
            <person name="Lipzen A."/>
            <person name="Lutzoni F."/>
            <person name="Magnuson J."/>
            <person name="Mondo S."/>
            <person name="Nolan M."/>
            <person name="Ohm R."/>
            <person name="Pangilinan J."/>
            <person name="Park H.-J."/>
            <person name="Ramirez L."/>
            <person name="Alfaro M."/>
            <person name="Sun H."/>
            <person name="Tritt A."/>
            <person name="Yoshinaga Y."/>
            <person name="Zwiers L.-H."/>
            <person name="Turgeon B."/>
            <person name="Goodwin S."/>
            <person name="Spatafora J."/>
            <person name="Crous P."/>
            <person name="Grigoriev I."/>
        </authorList>
    </citation>
    <scope>NUCLEOTIDE SEQUENCE</scope>
    <source>
        <strain evidence="1">CBS 525.71</strain>
    </source>
</reference>
<feature type="non-terminal residue" evidence="1">
    <location>
        <position position="1"/>
    </location>
</feature>
<evidence type="ECO:0000313" key="2">
    <source>
        <dbReference type="Proteomes" id="UP000799754"/>
    </source>
</evidence>
<gene>
    <name evidence="1" type="ORF">BU25DRAFT_313870</name>
</gene>
<comment type="caution">
    <text evidence="1">The sequence shown here is derived from an EMBL/GenBank/DDBJ whole genome shotgun (WGS) entry which is preliminary data.</text>
</comment>
<feature type="non-terminal residue" evidence="1">
    <location>
        <position position="270"/>
    </location>
</feature>
<organism evidence="1 2">
    <name type="scientific">Macroventuria anomochaeta</name>
    <dbReference type="NCBI Taxonomy" id="301207"/>
    <lineage>
        <taxon>Eukaryota</taxon>
        <taxon>Fungi</taxon>
        <taxon>Dikarya</taxon>
        <taxon>Ascomycota</taxon>
        <taxon>Pezizomycotina</taxon>
        <taxon>Dothideomycetes</taxon>
        <taxon>Pleosporomycetidae</taxon>
        <taxon>Pleosporales</taxon>
        <taxon>Pleosporineae</taxon>
        <taxon>Didymellaceae</taxon>
        <taxon>Macroventuria</taxon>
    </lineage>
</organism>
<keyword evidence="2" id="KW-1185">Reference proteome</keyword>
<proteinExistence type="predicted"/>
<dbReference type="Proteomes" id="UP000799754">
    <property type="component" value="Unassembled WGS sequence"/>
</dbReference>
<name>A0ACB6RLC5_9PLEO</name>